<dbReference type="Proteomes" id="UP000553632">
    <property type="component" value="Unassembled WGS sequence"/>
</dbReference>
<evidence type="ECO:0000256" key="2">
    <source>
        <dbReference type="SAM" id="MobiDB-lite"/>
    </source>
</evidence>
<evidence type="ECO:0000313" key="4">
    <source>
        <dbReference type="Proteomes" id="UP000553632"/>
    </source>
</evidence>
<keyword evidence="4" id="KW-1185">Reference proteome</keyword>
<reference evidence="3 4" key="1">
    <citation type="submission" date="2020-04" db="EMBL/GenBank/DDBJ databases">
        <title>Perkinsus olseni comparative genomics.</title>
        <authorList>
            <person name="Bogema D.R."/>
        </authorList>
    </citation>
    <scope>NUCLEOTIDE SEQUENCE [LARGE SCALE GENOMIC DNA]</scope>
    <source>
        <strain evidence="3 4">ATCC PRA-207</strain>
    </source>
</reference>
<protein>
    <submittedName>
        <fullName evidence="3">Uncharacterized protein</fullName>
    </submittedName>
</protein>
<gene>
    <name evidence="3" type="ORF">FOZ63_017618</name>
</gene>
<accession>A0A7J6RF19</accession>
<keyword evidence="1" id="KW-0175">Coiled coil</keyword>
<feature type="coiled-coil region" evidence="1">
    <location>
        <begin position="51"/>
        <end position="95"/>
    </location>
</feature>
<evidence type="ECO:0000256" key="1">
    <source>
        <dbReference type="SAM" id="Coils"/>
    </source>
</evidence>
<feature type="region of interest" description="Disordered" evidence="2">
    <location>
        <begin position="1"/>
        <end position="35"/>
    </location>
</feature>
<comment type="caution">
    <text evidence="3">The sequence shown here is derived from an EMBL/GenBank/DDBJ whole genome shotgun (WGS) entry which is preliminary data.</text>
</comment>
<proteinExistence type="predicted"/>
<organism evidence="3 4">
    <name type="scientific">Perkinsus olseni</name>
    <name type="common">Perkinsus atlanticus</name>
    <dbReference type="NCBI Taxonomy" id="32597"/>
    <lineage>
        <taxon>Eukaryota</taxon>
        <taxon>Sar</taxon>
        <taxon>Alveolata</taxon>
        <taxon>Perkinsozoa</taxon>
        <taxon>Perkinsea</taxon>
        <taxon>Perkinsida</taxon>
        <taxon>Perkinsidae</taxon>
        <taxon>Perkinsus</taxon>
    </lineage>
</organism>
<dbReference type="AlphaFoldDB" id="A0A7J6RF19"/>
<evidence type="ECO:0000313" key="3">
    <source>
        <dbReference type="EMBL" id="KAF4719389.1"/>
    </source>
</evidence>
<name>A0A7J6RF19_PEROL</name>
<sequence>MANGTGCADRHRTVINKQDSVDHGTTDGGSSSAKVPTAVVWDGDWRIPQEIERLKVQVADRDETIRSLRAEMRILKQERRDAIEMQMKCVRAKDELQRQLLGEIADLRYRLNDGGS</sequence>
<dbReference type="EMBL" id="JABANO010025948">
    <property type="protein sequence ID" value="KAF4719389.1"/>
    <property type="molecule type" value="Genomic_DNA"/>
</dbReference>